<evidence type="ECO:0000256" key="1">
    <source>
        <dbReference type="SAM" id="SignalP"/>
    </source>
</evidence>
<dbReference type="AlphaFoldDB" id="A0A9Q0IJI9"/>
<dbReference type="EMBL" id="JANIIK010000046">
    <property type="protein sequence ID" value="KAJ3602847.1"/>
    <property type="molecule type" value="Genomic_DNA"/>
</dbReference>
<evidence type="ECO:0000313" key="2">
    <source>
        <dbReference type="EMBL" id="KAJ3602847.1"/>
    </source>
</evidence>
<dbReference type="Proteomes" id="UP001148018">
    <property type="component" value="Unassembled WGS sequence"/>
</dbReference>
<reference evidence="2" key="1">
    <citation type="submission" date="2022-07" db="EMBL/GenBank/DDBJ databases">
        <title>Chromosome-level genome of Muraenolepis orangiensis.</title>
        <authorList>
            <person name="Kim J."/>
        </authorList>
    </citation>
    <scope>NUCLEOTIDE SEQUENCE</scope>
    <source>
        <strain evidence="2">KU_S4_2022</strain>
        <tissue evidence="2">Muscle</tissue>
    </source>
</reference>
<dbReference type="InterPro" id="IPR008065">
    <property type="entry name" value="NPFF"/>
</dbReference>
<evidence type="ECO:0000313" key="3">
    <source>
        <dbReference type="Proteomes" id="UP001148018"/>
    </source>
</evidence>
<sequence>MDPTAALTILALLLAVAGVNHALQEQGPVDTNNMLPDSMEESVADRLLGLLNEDIDNRVDDRLLMSALKSLLLGTQRDTRSSVLHQPQR</sequence>
<gene>
    <name evidence="2" type="ORF">NHX12_030592</name>
</gene>
<dbReference type="OrthoDB" id="8878267at2759"/>
<keyword evidence="3" id="KW-1185">Reference proteome</keyword>
<comment type="caution">
    <text evidence="2">The sequence shown here is derived from an EMBL/GenBank/DDBJ whole genome shotgun (WGS) entry which is preliminary data.</text>
</comment>
<keyword evidence="1" id="KW-0732">Signal</keyword>
<organism evidence="2 3">
    <name type="scientific">Muraenolepis orangiensis</name>
    <name type="common">Patagonian moray cod</name>
    <dbReference type="NCBI Taxonomy" id="630683"/>
    <lineage>
        <taxon>Eukaryota</taxon>
        <taxon>Metazoa</taxon>
        <taxon>Chordata</taxon>
        <taxon>Craniata</taxon>
        <taxon>Vertebrata</taxon>
        <taxon>Euteleostomi</taxon>
        <taxon>Actinopterygii</taxon>
        <taxon>Neopterygii</taxon>
        <taxon>Teleostei</taxon>
        <taxon>Neoteleostei</taxon>
        <taxon>Acanthomorphata</taxon>
        <taxon>Zeiogadaria</taxon>
        <taxon>Gadariae</taxon>
        <taxon>Gadiformes</taxon>
        <taxon>Muraenolepidoidei</taxon>
        <taxon>Muraenolepididae</taxon>
        <taxon>Muraenolepis</taxon>
    </lineage>
</organism>
<feature type="chain" id="PRO_5040200305" evidence="1">
    <location>
        <begin position="23"/>
        <end position="89"/>
    </location>
</feature>
<feature type="signal peptide" evidence="1">
    <location>
        <begin position="1"/>
        <end position="22"/>
    </location>
</feature>
<dbReference type="Pfam" id="PF15085">
    <property type="entry name" value="NPFF"/>
    <property type="match status" value="1"/>
</dbReference>
<accession>A0A9Q0IJI9</accession>
<dbReference type="GO" id="GO:0005184">
    <property type="term" value="F:neuropeptide hormone activity"/>
    <property type="evidence" value="ECO:0007669"/>
    <property type="project" value="InterPro"/>
</dbReference>
<name>A0A9Q0IJI9_9TELE</name>
<proteinExistence type="predicted"/>
<protein>
    <submittedName>
        <fullName evidence="2">Uncharacterized protein</fullName>
    </submittedName>
</protein>